<evidence type="ECO:0000313" key="2">
    <source>
        <dbReference type="EMBL" id="OQD89193.1"/>
    </source>
</evidence>
<evidence type="ECO:0000313" key="3">
    <source>
        <dbReference type="EMBL" id="OQD93012.1"/>
    </source>
</evidence>
<evidence type="ECO:0000313" key="4">
    <source>
        <dbReference type="EMBL" id="OQD93410.1"/>
    </source>
</evidence>
<reference evidence="6" key="2">
    <citation type="journal article" date="2017" name="Nat. Microbiol.">
        <title>Global analysis of biosynthetic gene clusters reveals vast potential of secondary metabolite production in Penicillium species.</title>
        <authorList>
            <person name="Nielsen J.C."/>
            <person name="Grijseels S."/>
            <person name="Prigent S."/>
            <person name="Ji B."/>
            <person name="Dainat J."/>
            <person name="Nielsen K.F."/>
            <person name="Frisvad J.C."/>
            <person name="Workman M."/>
            <person name="Nielsen J."/>
        </authorList>
    </citation>
    <scope>NUCLEOTIDE SEQUENCE [LARGE SCALE GENOMIC DNA]</scope>
    <source>
        <strain evidence="6">IBT 29486</strain>
    </source>
</reference>
<dbReference type="EMBL" id="MDYP01000155">
    <property type="protein sequence ID" value="OQD94152.1"/>
    <property type="molecule type" value="Genomic_DNA"/>
</dbReference>
<dbReference type="EMBL" id="MDYP01000326">
    <property type="protein sequence ID" value="OQD89193.1"/>
    <property type="molecule type" value="Genomic_DNA"/>
</dbReference>
<evidence type="ECO:0000313" key="5">
    <source>
        <dbReference type="EMBL" id="OQD94152.1"/>
    </source>
</evidence>
<accession>A0A1V6QYQ5</accession>
<feature type="non-terminal residue" evidence="5">
    <location>
        <position position="37"/>
    </location>
</feature>
<dbReference type="AlphaFoldDB" id="A0A1V6QYQ5"/>
<dbReference type="Proteomes" id="UP000191518">
    <property type="component" value="Unassembled WGS sequence"/>
</dbReference>
<sequence>MTANSCPNDHDSQPHDLELGDQDSQYAPTPGFYGRTP</sequence>
<organism evidence="5 6">
    <name type="scientific">Penicillium vulpinum</name>
    <dbReference type="NCBI Taxonomy" id="29845"/>
    <lineage>
        <taxon>Eukaryota</taxon>
        <taxon>Fungi</taxon>
        <taxon>Dikarya</taxon>
        <taxon>Ascomycota</taxon>
        <taxon>Pezizomycotina</taxon>
        <taxon>Eurotiomycetes</taxon>
        <taxon>Eurotiomycetidae</taxon>
        <taxon>Eurotiales</taxon>
        <taxon>Aspergillaceae</taxon>
        <taxon>Penicillium</taxon>
    </lineage>
</organism>
<dbReference type="EMBL" id="MDYP01000199">
    <property type="protein sequence ID" value="OQD93012.1"/>
    <property type="molecule type" value="Genomic_DNA"/>
</dbReference>
<keyword evidence="6" id="KW-1185">Reference proteome</keyword>
<comment type="caution">
    <text evidence="5">The sequence shown here is derived from an EMBL/GenBank/DDBJ whole genome shotgun (WGS) entry which is preliminary data.</text>
</comment>
<proteinExistence type="predicted"/>
<reference evidence="5" key="1">
    <citation type="submission" date="2016-08" db="EMBL/GenBank/DDBJ databases">
        <title>Uncovering the secondary metabolism of Penicillium species provides insights into the evolution of 6-MSA pathways.</title>
        <authorList>
            <person name="Nielsen J.C."/>
            <person name="Nielsen J."/>
        </authorList>
    </citation>
    <scope>NUCLEOTIDE SEQUENCE [LARGE SCALE GENOMIC DNA]</scope>
    <source>
        <strain evidence="5">IBT 29486</strain>
    </source>
</reference>
<protein>
    <submittedName>
        <fullName evidence="5">Uncharacterized protein</fullName>
    </submittedName>
</protein>
<name>A0A1V6QYQ5_9EURO</name>
<dbReference type="EMBL" id="MDYP01000185">
    <property type="protein sequence ID" value="OQD93410.1"/>
    <property type="molecule type" value="Genomic_DNA"/>
</dbReference>
<evidence type="ECO:0000256" key="1">
    <source>
        <dbReference type="SAM" id="MobiDB-lite"/>
    </source>
</evidence>
<feature type="region of interest" description="Disordered" evidence="1">
    <location>
        <begin position="1"/>
        <end position="37"/>
    </location>
</feature>
<feature type="compositionally biased region" description="Basic and acidic residues" evidence="1">
    <location>
        <begin position="8"/>
        <end position="18"/>
    </location>
</feature>
<evidence type="ECO:0000313" key="6">
    <source>
        <dbReference type="Proteomes" id="UP000191518"/>
    </source>
</evidence>
<gene>
    <name evidence="5" type="ORF">PENVUL_c156G08711</name>
    <name evidence="4" type="ORF">PENVUL_c186G00346</name>
    <name evidence="3" type="ORF">PENVUL_c200G08333</name>
    <name evidence="2" type="ORF">PENVUL_c327G07989</name>
</gene>